<name>A0A915CWI3_9BILA</name>
<evidence type="ECO:0000313" key="1">
    <source>
        <dbReference type="Proteomes" id="UP000887574"/>
    </source>
</evidence>
<accession>A0A915CWI3</accession>
<sequence length="85" mass="10166">MLDIKRFIQTGIMDILNKTTTERSESEDQKLLEFEATYPDEFDQFRRSCDIEEKLKESLRPPLHDMKIPAQVDHFFILLMITNLF</sequence>
<keyword evidence="1" id="KW-1185">Reference proteome</keyword>
<dbReference type="Proteomes" id="UP000887574">
    <property type="component" value="Unplaced"/>
</dbReference>
<reference evidence="2" key="1">
    <citation type="submission" date="2022-11" db="UniProtKB">
        <authorList>
            <consortium name="WormBaseParasite"/>
        </authorList>
    </citation>
    <scope>IDENTIFICATION</scope>
</reference>
<protein>
    <submittedName>
        <fullName evidence="2">Uncharacterized protein</fullName>
    </submittedName>
</protein>
<proteinExistence type="predicted"/>
<dbReference type="WBParaSite" id="jg12908">
    <property type="protein sequence ID" value="jg12908"/>
    <property type="gene ID" value="jg12908"/>
</dbReference>
<dbReference type="AlphaFoldDB" id="A0A915CWI3"/>
<organism evidence="1 2">
    <name type="scientific">Ditylenchus dipsaci</name>
    <dbReference type="NCBI Taxonomy" id="166011"/>
    <lineage>
        <taxon>Eukaryota</taxon>
        <taxon>Metazoa</taxon>
        <taxon>Ecdysozoa</taxon>
        <taxon>Nematoda</taxon>
        <taxon>Chromadorea</taxon>
        <taxon>Rhabditida</taxon>
        <taxon>Tylenchina</taxon>
        <taxon>Tylenchomorpha</taxon>
        <taxon>Sphaerularioidea</taxon>
        <taxon>Anguinidae</taxon>
        <taxon>Anguininae</taxon>
        <taxon>Ditylenchus</taxon>
    </lineage>
</organism>
<evidence type="ECO:0000313" key="2">
    <source>
        <dbReference type="WBParaSite" id="jg12908"/>
    </source>
</evidence>